<keyword evidence="2" id="KW-1185">Reference proteome</keyword>
<dbReference type="EMBL" id="JACHMX010000001">
    <property type="protein sequence ID" value="MBB5850406.1"/>
    <property type="molecule type" value="Genomic_DNA"/>
</dbReference>
<name>A0A841AR83_9PSEU</name>
<protein>
    <submittedName>
        <fullName evidence="1">Uncharacterized protein</fullName>
    </submittedName>
</protein>
<reference evidence="1 2" key="1">
    <citation type="submission" date="2020-08" db="EMBL/GenBank/DDBJ databases">
        <title>Sequencing the genomes of 1000 actinobacteria strains.</title>
        <authorList>
            <person name="Klenk H.-P."/>
        </authorList>
    </citation>
    <scope>NUCLEOTIDE SEQUENCE [LARGE SCALE GENOMIC DNA]</scope>
    <source>
        <strain evidence="1 2">DSM 45272</strain>
    </source>
</reference>
<dbReference type="Proteomes" id="UP000580861">
    <property type="component" value="Unassembled WGS sequence"/>
</dbReference>
<dbReference type="AlphaFoldDB" id="A0A841AR83"/>
<evidence type="ECO:0000313" key="2">
    <source>
        <dbReference type="Proteomes" id="UP000580861"/>
    </source>
</evidence>
<sequence length="35" mass="3930">MQNPDNLPFIPHFVLWMRSCPAANADLACLEAELT</sequence>
<proteinExistence type="predicted"/>
<gene>
    <name evidence="1" type="ORF">HDA45_000493</name>
</gene>
<comment type="caution">
    <text evidence="1">The sequence shown here is derived from an EMBL/GenBank/DDBJ whole genome shotgun (WGS) entry which is preliminary data.</text>
</comment>
<accession>A0A841AR83</accession>
<organism evidence="1 2">
    <name type="scientific">Amycolatopsis umgeniensis</name>
    <dbReference type="NCBI Taxonomy" id="336628"/>
    <lineage>
        <taxon>Bacteria</taxon>
        <taxon>Bacillati</taxon>
        <taxon>Actinomycetota</taxon>
        <taxon>Actinomycetes</taxon>
        <taxon>Pseudonocardiales</taxon>
        <taxon>Pseudonocardiaceae</taxon>
        <taxon>Amycolatopsis</taxon>
    </lineage>
</organism>
<evidence type="ECO:0000313" key="1">
    <source>
        <dbReference type="EMBL" id="MBB5850406.1"/>
    </source>
</evidence>